<evidence type="ECO:0000259" key="4">
    <source>
        <dbReference type="Pfam" id="PF04909"/>
    </source>
</evidence>
<dbReference type="InterPro" id="IPR032466">
    <property type="entry name" value="Metal_Hydrolase"/>
</dbReference>
<accession>A0A8E2EQ61</accession>
<sequence>MSYSPTVMKIIADAKSDGIDLTALPFADAAFASIDAILVPVTSDLPGFENATRVDTHVHIVPEWYRELAPSAAGRGTPTWSVESHFEFMIDNHIKRSIVCVSTPQANLFPGSPDLTAALARVLNEFVAALVRTYPNRFSFQAITPLPYIDAAIKEANYALDKLGAVGIGVLTNHEGKYPGDPSFKPLWQALESRKSDREIIFVHPTDPVINIDGKLVPSNPAPFRSGLGEFYFETARAISSLTASHTIHDFPKLHYRISHGAGAFPCIEDRFLIGFPDLEVKAREIYATRFWYDSAGPIYPRQVKGLMAHGVPISQLVFGTDYPYGIGFWDVKANIAGLADADFLSEEEKNSVFYNNSKELWKGKISDL</sequence>
<dbReference type="OrthoDB" id="2832284at2759"/>
<dbReference type="Gene3D" id="3.20.20.140">
    <property type="entry name" value="Metal-dependent hydrolases"/>
    <property type="match status" value="1"/>
</dbReference>
<feature type="domain" description="Amidohydrolase-related" evidence="4">
    <location>
        <begin position="54"/>
        <end position="363"/>
    </location>
</feature>
<comment type="similarity">
    <text evidence="3">Belongs to the metallo-dependent hydrolases superfamily.</text>
</comment>
<evidence type="ECO:0000256" key="3">
    <source>
        <dbReference type="RuleBase" id="RU366045"/>
    </source>
</evidence>
<keyword evidence="5" id="KW-0378">Hydrolase</keyword>
<gene>
    <name evidence="5" type="ORF">AOQ84DRAFT_326774</name>
</gene>
<organism evidence="5 6">
    <name type="scientific">Glonium stellatum</name>
    <dbReference type="NCBI Taxonomy" id="574774"/>
    <lineage>
        <taxon>Eukaryota</taxon>
        <taxon>Fungi</taxon>
        <taxon>Dikarya</taxon>
        <taxon>Ascomycota</taxon>
        <taxon>Pezizomycotina</taxon>
        <taxon>Dothideomycetes</taxon>
        <taxon>Pleosporomycetidae</taxon>
        <taxon>Gloniales</taxon>
        <taxon>Gloniaceae</taxon>
        <taxon>Glonium</taxon>
    </lineage>
</organism>
<dbReference type="GO" id="GO:0019748">
    <property type="term" value="P:secondary metabolic process"/>
    <property type="evidence" value="ECO:0007669"/>
    <property type="project" value="TreeGrafter"/>
</dbReference>
<keyword evidence="6" id="KW-1185">Reference proteome</keyword>
<dbReference type="EMBL" id="KV750868">
    <property type="protein sequence ID" value="OCL02851.1"/>
    <property type="molecule type" value="Genomic_DNA"/>
</dbReference>
<keyword evidence="1 3" id="KW-0210">Decarboxylase</keyword>
<dbReference type="InterPro" id="IPR032465">
    <property type="entry name" value="ACMSD"/>
</dbReference>
<dbReference type="InterPro" id="IPR006680">
    <property type="entry name" value="Amidohydro-rel"/>
</dbReference>
<dbReference type="GO" id="GO:0016787">
    <property type="term" value="F:hydrolase activity"/>
    <property type="evidence" value="ECO:0007669"/>
    <property type="project" value="UniProtKB-KW"/>
</dbReference>
<evidence type="ECO:0000256" key="2">
    <source>
        <dbReference type="ARBA" id="ARBA00023239"/>
    </source>
</evidence>
<protein>
    <submittedName>
        <fullName evidence="5">Amidohydrolase 2</fullName>
    </submittedName>
</protein>
<dbReference type="AlphaFoldDB" id="A0A8E2EQ61"/>
<evidence type="ECO:0000256" key="1">
    <source>
        <dbReference type="ARBA" id="ARBA00022793"/>
    </source>
</evidence>
<evidence type="ECO:0000313" key="5">
    <source>
        <dbReference type="EMBL" id="OCL02851.1"/>
    </source>
</evidence>
<dbReference type="PANTHER" id="PTHR21240">
    <property type="entry name" value="2-AMINO-3-CARBOXYLMUCONATE-6-SEMIALDEHYDE DECARBOXYLASE"/>
    <property type="match status" value="1"/>
</dbReference>
<dbReference type="SUPFAM" id="SSF51556">
    <property type="entry name" value="Metallo-dependent hydrolases"/>
    <property type="match status" value="1"/>
</dbReference>
<evidence type="ECO:0000313" key="6">
    <source>
        <dbReference type="Proteomes" id="UP000250140"/>
    </source>
</evidence>
<reference evidence="5 6" key="1">
    <citation type="journal article" date="2016" name="Nat. Commun.">
        <title>Ectomycorrhizal ecology is imprinted in the genome of the dominant symbiotic fungus Cenococcum geophilum.</title>
        <authorList>
            <consortium name="DOE Joint Genome Institute"/>
            <person name="Peter M."/>
            <person name="Kohler A."/>
            <person name="Ohm R.A."/>
            <person name="Kuo A."/>
            <person name="Krutzmann J."/>
            <person name="Morin E."/>
            <person name="Arend M."/>
            <person name="Barry K.W."/>
            <person name="Binder M."/>
            <person name="Choi C."/>
            <person name="Clum A."/>
            <person name="Copeland A."/>
            <person name="Grisel N."/>
            <person name="Haridas S."/>
            <person name="Kipfer T."/>
            <person name="LaButti K."/>
            <person name="Lindquist E."/>
            <person name="Lipzen A."/>
            <person name="Maire R."/>
            <person name="Meier B."/>
            <person name="Mihaltcheva S."/>
            <person name="Molinier V."/>
            <person name="Murat C."/>
            <person name="Poggeler S."/>
            <person name="Quandt C.A."/>
            <person name="Sperisen C."/>
            <person name="Tritt A."/>
            <person name="Tisserant E."/>
            <person name="Crous P.W."/>
            <person name="Henrissat B."/>
            <person name="Nehls U."/>
            <person name="Egli S."/>
            <person name="Spatafora J.W."/>
            <person name="Grigoriev I.V."/>
            <person name="Martin F.M."/>
        </authorList>
    </citation>
    <scope>NUCLEOTIDE SEQUENCE [LARGE SCALE GENOMIC DNA]</scope>
    <source>
        <strain evidence="5 6">CBS 207.34</strain>
    </source>
</reference>
<name>A0A8E2EQ61_9PEZI</name>
<dbReference type="Pfam" id="PF04909">
    <property type="entry name" value="Amidohydro_2"/>
    <property type="match status" value="1"/>
</dbReference>
<keyword evidence="2 3" id="KW-0456">Lyase</keyword>
<dbReference type="GO" id="GO:0005829">
    <property type="term" value="C:cytosol"/>
    <property type="evidence" value="ECO:0007669"/>
    <property type="project" value="TreeGrafter"/>
</dbReference>
<proteinExistence type="inferred from homology"/>
<dbReference type="PANTHER" id="PTHR21240:SF32">
    <property type="entry name" value="AMIDOHYDROLASE-RELATED DOMAIN-CONTAINING PROTEIN"/>
    <property type="match status" value="1"/>
</dbReference>
<dbReference type="Proteomes" id="UP000250140">
    <property type="component" value="Unassembled WGS sequence"/>
</dbReference>
<dbReference type="GO" id="GO:0016831">
    <property type="term" value="F:carboxy-lyase activity"/>
    <property type="evidence" value="ECO:0007669"/>
    <property type="project" value="UniProtKB-KW"/>
</dbReference>